<accession>A0A3E0IKH7</accession>
<evidence type="ECO:0000313" key="3">
    <source>
        <dbReference type="Proteomes" id="UP000256562"/>
    </source>
</evidence>
<keyword evidence="1" id="KW-0812">Transmembrane</keyword>
<dbReference type="Proteomes" id="UP000256562">
    <property type="component" value="Unassembled WGS sequence"/>
</dbReference>
<name>A0A3E0IKH7_9STAP</name>
<gene>
    <name evidence="2" type="ORF">DOS83_14115</name>
</gene>
<feature type="non-terminal residue" evidence="2">
    <location>
        <position position="1"/>
    </location>
</feature>
<dbReference type="EMBL" id="QKXQ01000737">
    <property type="protein sequence ID" value="REH88569.1"/>
    <property type="molecule type" value="Genomic_DNA"/>
</dbReference>
<protein>
    <submittedName>
        <fullName evidence="2">Uncharacterized protein</fullName>
    </submittedName>
</protein>
<keyword evidence="1" id="KW-0472">Membrane</keyword>
<evidence type="ECO:0000256" key="1">
    <source>
        <dbReference type="SAM" id="Phobius"/>
    </source>
</evidence>
<proteinExistence type="predicted"/>
<organism evidence="2 3">
    <name type="scientific">Staphylococcus felis</name>
    <dbReference type="NCBI Taxonomy" id="46127"/>
    <lineage>
        <taxon>Bacteria</taxon>
        <taxon>Bacillati</taxon>
        <taxon>Bacillota</taxon>
        <taxon>Bacilli</taxon>
        <taxon>Bacillales</taxon>
        <taxon>Staphylococcaceae</taxon>
        <taxon>Staphylococcus</taxon>
    </lineage>
</organism>
<feature type="transmembrane region" description="Helical" evidence="1">
    <location>
        <begin position="31"/>
        <end position="54"/>
    </location>
</feature>
<comment type="caution">
    <text evidence="2">The sequence shown here is derived from an EMBL/GenBank/DDBJ whole genome shotgun (WGS) entry which is preliminary data.</text>
</comment>
<evidence type="ECO:0000313" key="2">
    <source>
        <dbReference type="EMBL" id="REH88569.1"/>
    </source>
</evidence>
<keyword evidence="1" id="KW-1133">Transmembrane helix</keyword>
<sequence>VDAPTHSSFQTKKHTSCMVSSPEAFPTISSVLLHVLIYVVLQYDALVTLVSHLMDTYLR</sequence>
<reference evidence="2 3" key="1">
    <citation type="journal article" date="2018" name="Vet. Microbiol.">
        <title>Characterisation of Staphylococcus felis isolated from cats using whole genome sequencing.</title>
        <authorList>
            <person name="Worthing K."/>
            <person name="Pang S."/>
            <person name="Trott D.J."/>
            <person name="Abraham S."/>
            <person name="Coombs G.W."/>
            <person name="Jordan D."/>
            <person name="McIntyre L."/>
            <person name="Davies M.R."/>
            <person name="Norris J."/>
        </authorList>
    </citation>
    <scope>NUCLEOTIDE SEQUENCE [LARGE SCALE GENOMIC DNA]</scope>
    <source>
        <strain evidence="2 3">F9</strain>
    </source>
</reference>
<dbReference type="RefSeq" id="WP_238674847.1">
    <property type="nucleotide sequence ID" value="NZ_QKXQ01000737.1"/>
</dbReference>
<dbReference type="AlphaFoldDB" id="A0A3E0IKH7"/>